<feature type="transmembrane region" description="Helical" evidence="1">
    <location>
        <begin position="34"/>
        <end position="55"/>
    </location>
</feature>
<dbReference type="EMBL" id="CP000472">
    <property type="protein sequence ID" value="ACJ29987.1"/>
    <property type="molecule type" value="Genomic_DNA"/>
</dbReference>
<evidence type="ECO:0000256" key="1">
    <source>
        <dbReference type="SAM" id="Phobius"/>
    </source>
</evidence>
<dbReference type="HOGENOM" id="CLU_117648_0_0_6"/>
<dbReference type="STRING" id="225849.swp_3283"/>
<feature type="chain" id="PRO_5002869818" evidence="2">
    <location>
        <begin position="25"/>
        <end position="191"/>
    </location>
</feature>
<proteinExistence type="predicted"/>
<dbReference type="AlphaFoldDB" id="B8CRH9"/>
<feature type="transmembrane region" description="Helical" evidence="1">
    <location>
        <begin position="67"/>
        <end position="87"/>
    </location>
</feature>
<feature type="transmembrane region" description="Helical" evidence="1">
    <location>
        <begin position="125"/>
        <end position="155"/>
    </location>
</feature>
<accession>B8CRH9</accession>
<name>B8CRH9_SHEPW</name>
<gene>
    <name evidence="3" type="ordered locus">swp_3283</name>
</gene>
<reference evidence="3 4" key="1">
    <citation type="journal article" date="2008" name="PLoS ONE">
        <title>Environmental adaptation: genomic analysis of the piezotolerant and psychrotolerant deep-sea iron reducing bacterium Shewanella piezotolerans WP3.</title>
        <authorList>
            <person name="Wang F."/>
            <person name="Wang J."/>
            <person name="Jian H."/>
            <person name="Zhang B."/>
            <person name="Li S."/>
            <person name="Wang F."/>
            <person name="Zeng X."/>
            <person name="Gao L."/>
            <person name="Bartlett D.H."/>
            <person name="Yu J."/>
            <person name="Hu S."/>
            <person name="Xiao X."/>
        </authorList>
    </citation>
    <scope>NUCLEOTIDE SEQUENCE [LARGE SCALE GENOMIC DNA]</scope>
    <source>
        <strain evidence="4">WP3 / JCM 13877</strain>
    </source>
</reference>
<dbReference type="Proteomes" id="UP000000753">
    <property type="component" value="Chromosome"/>
</dbReference>
<feature type="transmembrane region" description="Helical" evidence="1">
    <location>
        <begin position="93"/>
        <end position="113"/>
    </location>
</feature>
<keyword evidence="1" id="KW-0472">Membrane</keyword>
<feature type="transmembrane region" description="Helical" evidence="1">
    <location>
        <begin position="167"/>
        <end position="185"/>
    </location>
</feature>
<feature type="signal peptide" evidence="2">
    <location>
        <begin position="1"/>
        <end position="24"/>
    </location>
</feature>
<protein>
    <submittedName>
        <fullName evidence="3">Uncharacterized protein</fullName>
    </submittedName>
</protein>
<sequence length="191" mass="20541">MKRTPAFVKSLLSISLFAPMPALAFQSDTTNILMLAITLGGFCFFNLLLTGLFYFTGKYQSSRFAKLHTLISLIPAVITFVVAMVYIKGAGAISLNIGVIIVSVALSLLPIQLSHHAKAPTENTALILAIVALLMMLSAYYAAPLTLFAIAIAHVAAFSRGSIISKLLSYATLIAGYSYLGYWAYQIALHS</sequence>
<evidence type="ECO:0000256" key="2">
    <source>
        <dbReference type="SAM" id="SignalP"/>
    </source>
</evidence>
<dbReference type="eggNOG" id="ENOG5031E8E">
    <property type="taxonomic scope" value="Bacteria"/>
</dbReference>
<organism evidence="3 4">
    <name type="scientific">Shewanella piezotolerans (strain WP3 / JCM 13877)</name>
    <dbReference type="NCBI Taxonomy" id="225849"/>
    <lineage>
        <taxon>Bacteria</taxon>
        <taxon>Pseudomonadati</taxon>
        <taxon>Pseudomonadota</taxon>
        <taxon>Gammaproteobacteria</taxon>
        <taxon>Alteromonadales</taxon>
        <taxon>Shewanellaceae</taxon>
        <taxon>Shewanella</taxon>
    </lineage>
</organism>
<dbReference type="RefSeq" id="WP_020913337.1">
    <property type="nucleotide sequence ID" value="NC_011566.1"/>
</dbReference>
<keyword evidence="2" id="KW-0732">Signal</keyword>
<evidence type="ECO:0000313" key="3">
    <source>
        <dbReference type="EMBL" id="ACJ29987.1"/>
    </source>
</evidence>
<evidence type="ECO:0000313" key="4">
    <source>
        <dbReference type="Proteomes" id="UP000000753"/>
    </source>
</evidence>
<keyword evidence="1" id="KW-1133">Transmembrane helix</keyword>
<dbReference type="KEGG" id="swp:swp_3283"/>
<keyword evidence="1" id="KW-0812">Transmembrane</keyword>
<keyword evidence="4" id="KW-1185">Reference proteome</keyword>
<dbReference type="OrthoDB" id="6266361at2"/>